<gene>
    <name evidence="2" type="ORF">BaRGS_00026229</name>
</gene>
<organism evidence="2 3">
    <name type="scientific">Batillaria attramentaria</name>
    <dbReference type="NCBI Taxonomy" id="370345"/>
    <lineage>
        <taxon>Eukaryota</taxon>
        <taxon>Metazoa</taxon>
        <taxon>Spiralia</taxon>
        <taxon>Lophotrochozoa</taxon>
        <taxon>Mollusca</taxon>
        <taxon>Gastropoda</taxon>
        <taxon>Caenogastropoda</taxon>
        <taxon>Sorbeoconcha</taxon>
        <taxon>Cerithioidea</taxon>
        <taxon>Batillariidae</taxon>
        <taxon>Batillaria</taxon>
    </lineage>
</organism>
<accession>A0ABD0K6M3</accession>
<name>A0ABD0K6M3_9CAEN</name>
<feature type="non-terminal residue" evidence="2">
    <location>
        <position position="1"/>
    </location>
</feature>
<reference evidence="2 3" key="1">
    <citation type="journal article" date="2023" name="Sci. Data">
        <title>Genome assembly of the Korean intertidal mud-creeper Batillaria attramentaria.</title>
        <authorList>
            <person name="Patra A.K."/>
            <person name="Ho P.T."/>
            <person name="Jun S."/>
            <person name="Lee S.J."/>
            <person name="Kim Y."/>
            <person name="Won Y.J."/>
        </authorList>
    </citation>
    <scope>NUCLEOTIDE SEQUENCE [LARGE SCALE GENOMIC DNA]</scope>
    <source>
        <strain evidence="2">Wonlab-2016</strain>
    </source>
</reference>
<dbReference type="EMBL" id="JACVVK020000243">
    <property type="protein sequence ID" value="KAK7482518.1"/>
    <property type="molecule type" value="Genomic_DNA"/>
</dbReference>
<proteinExistence type="predicted"/>
<feature type="region of interest" description="Disordered" evidence="1">
    <location>
        <begin position="1"/>
        <end position="31"/>
    </location>
</feature>
<evidence type="ECO:0000256" key="1">
    <source>
        <dbReference type="SAM" id="MobiDB-lite"/>
    </source>
</evidence>
<protein>
    <submittedName>
        <fullName evidence="2">Uncharacterized protein</fullName>
    </submittedName>
</protein>
<feature type="compositionally biased region" description="Basic and acidic residues" evidence="1">
    <location>
        <begin position="1"/>
        <end position="12"/>
    </location>
</feature>
<keyword evidence="3" id="KW-1185">Reference proteome</keyword>
<dbReference type="AlphaFoldDB" id="A0ABD0K6M3"/>
<dbReference type="Proteomes" id="UP001519460">
    <property type="component" value="Unassembled WGS sequence"/>
</dbReference>
<feature type="non-terminal residue" evidence="2">
    <location>
        <position position="77"/>
    </location>
</feature>
<comment type="caution">
    <text evidence="2">The sequence shown here is derived from an EMBL/GenBank/DDBJ whole genome shotgun (WGS) entry which is preliminary data.</text>
</comment>
<sequence length="77" mass="8689">LLLPKTDLDERSSPQPAACTERPYPGEGDCGGTSVMTSDWMMLGYVFIHRTPRMARRHCLEEQPQYDATAFLSELGR</sequence>
<evidence type="ECO:0000313" key="2">
    <source>
        <dbReference type="EMBL" id="KAK7482518.1"/>
    </source>
</evidence>
<evidence type="ECO:0000313" key="3">
    <source>
        <dbReference type="Proteomes" id="UP001519460"/>
    </source>
</evidence>